<organism evidence="1 2">
    <name type="scientific">Coniella lustricola</name>
    <dbReference type="NCBI Taxonomy" id="2025994"/>
    <lineage>
        <taxon>Eukaryota</taxon>
        <taxon>Fungi</taxon>
        <taxon>Dikarya</taxon>
        <taxon>Ascomycota</taxon>
        <taxon>Pezizomycotina</taxon>
        <taxon>Sordariomycetes</taxon>
        <taxon>Sordariomycetidae</taxon>
        <taxon>Diaporthales</taxon>
        <taxon>Schizoparmaceae</taxon>
        <taxon>Coniella</taxon>
    </lineage>
</organism>
<proteinExistence type="predicted"/>
<sequence>MHGPGAAIPHVGRGGLFPARQRPWLYRPFVGGLCPWLQMPYPRWAARASPWVPHPGSGGEQPKPSGWPAIASLRPTARVSKEADRVPAWSCCRLAGSGCVGGGPRGCRGRRCRTWTSRDSSPATDACWLEAQTPNTKPSRLWPHIIPRRLWSPFSFFSVFLNPLAAFRPRSSEGGAWPRAVPRPCWRRRRQVSPTRLSVRVLSLFCAAQRWYLSLRLGPSCVLVGCRSGGGCEDGCDGWGLACPFVASLPMAPGRTTQSQQCKEGFGSPQWTG</sequence>
<dbReference type="EMBL" id="KZ678977">
    <property type="protein sequence ID" value="PSR73496.1"/>
    <property type="molecule type" value="Genomic_DNA"/>
</dbReference>
<evidence type="ECO:0000313" key="1">
    <source>
        <dbReference type="EMBL" id="PSR73496.1"/>
    </source>
</evidence>
<dbReference type="InParanoid" id="A0A2T2ZRM0"/>
<reference evidence="1 2" key="1">
    <citation type="journal article" date="2018" name="Mycol. Prog.">
        <title>Coniella lustricola, a new species from submerged detritus.</title>
        <authorList>
            <person name="Raudabaugh D.B."/>
            <person name="Iturriaga T."/>
            <person name="Carver A."/>
            <person name="Mondo S."/>
            <person name="Pangilinan J."/>
            <person name="Lipzen A."/>
            <person name="He G."/>
            <person name="Amirebrahimi M."/>
            <person name="Grigoriev I.V."/>
            <person name="Miller A.N."/>
        </authorList>
    </citation>
    <scope>NUCLEOTIDE SEQUENCE [LARGE SCALE GENOMIC DNA]</scope>
    <source>
        <strain evidence="1 2">B22-T-1</strain>
    </source>
</reference>
<keyword evidence="2" id="KW-1185">Reference proteome</keyword>
<gene>
    <name evidence="1" type="ORF">BD289DRAFT_448970</name>
</gene>
<protein>
    <submittedName>
        <fullName evidence="1">Uncharacterized protein</fullName>
    </submittedName>
</protein>
<accession>A0A2T2ZRM0</accession>
<evidence type="ECO:0000313" key="2">
    <source>
        <dbReference type="Proteomes" id="UP000241462"/>
    </source>
</evidence>
<name>A0A2T2ZRM0_9PEZI</name>
<dbReference type="AlphaFoldDB" id="A0A2T2ZRM0"/>
<dbReference type="Proteomes" id="UP000241462">
    <property type="component" value="Unassembled WGS sequence"/>
</dbReference>